<dbReference type="RefSeq" id="WP_120191832.1">
    <property type="nucleotide sequence ID" value="NZ_RAPK01000006.1"/>
</dbReference>
<evidence type="ECO:0000256" key="6">
    <source>
        <dbReference type="ARBA" id="ARBA00022989"/>
    </source>
</evidence>
<feature type="transmembrane region" description="Helical" evidence="8">
    <location>
        <begin position="14"/>
        <end position="32"/>
    </location>
</feature>
<dbReference type="InterPro" id="IPR000522">
    <property type="entry name" value="ABC_transptr_permease_BtuC"/>
</dbReference>
<dbReference type="GO" id="GO:0022857">
    <property type="term" value="F:transmembrane transporter activity"/>
    <property type="evidence" value="ECO:0007669"/>
    <property type="project" value="InterPro"/>
</dbReference>
<dbReference type="AlphaFoldDB" id="A0A419V8R1"/>
<keyword evidence="3" id="KW-0813">Transport</keyword>
<proteinExistence type="inferred from homology"/>
<dbReference type="InterPro" id="IPR037294">
    <property type="entry name" value="ABC_BtuC-like"/>
</dbReference>
<feature type="transmembrane region" description="Helical" evidence="8">
    <location>
        <begin position="121"/>
        <end position="146"/>
    </location>
</feature>
<dbReference type="Gene3D" id="1.10.3470.10">
    <property type="entry name" value="ABC transporter involved in vitamin B12 uptake, BtuC"/>
    <property type="match status" value="1"/>
</dbReference>
<comment type="caution">
    <text evidence="9">The sequence shown here is derived from an EMBL/GenBank/DDBJ whole genome shotgun (WGS) entry which is preliminary data.</text>
</comment>
<evidence type="ECO:0000256" key="4">
    <source>
        <dbReference type="ARBA" id="ARBA00022475"/>
    </source>
</evidence>
<evidence type="ECO:0000256" key="1">
    <source>
        <dbReference type="ARBA" id="ARBA00004651"/>
    </source>
</evidence>
<dbReference type="OrthoDB" id="9811721at2"/>
<dbReference type="SUPFAM" id="SSF81345">
    <property type="entry name" value="ABC transporter involved in vitamin B12 uptake, BtuC"/>
    <property type="match status" value="1"/>
</dbReference>
<dbReference type="PANTHER" id="PTHR30472:SF64">
    <property type="entry name" value="IRON(3+)-HYDROXAMATE IMPORT SYSTEM PERMEASE PROTEIN FHUG"/>
    <property type="match status" value="1"/>
</dbReference>
<sequence length="340" mass="36213">MKSIVQERLRRKQLFFFAVIILLILAVFFYSMNTGFTSLSPIEVIQTFIGLGDSQSSLILFEFRLPRIVLALLVGACLAVSGCILQGVSRNSLADPGILGITTGAGLFVVVYISYASSFEAASAFTLPFLALIGGSITAFLIYILSYEKNVGLLPYRMILNGIAIAAGISALMTILMLRLAPEQYSFVAIWLAGRISGSTWNEVLSLLPWLVILFIIIMFRARDLDTLAFGDKMATGLGVTVEKERLILTGSAVALAAAGVSVSGGIGFVGLIAPHLARRLVGSQHVMVLPASALLGGLLLLTADTIGRSIIEPSEIPAGVVVAVIGAPYFLYLLARQKA</sequence>
<dbReference type="GO" id="GO:0033214">
    <property type="term" value="P:siderophore-iron import into cell"/>
    <property type="evidence" value="ECO:0007669"/>
    <property type="project" value="TreeGrafter"/>
</dbReference>
<evidence type="ECO:0000313" key="10">
    <source>
        <dbReference type="Proteomes" id="UP000285120"/>
    </source>
</evidence>
<accession>A0A419V8R1</accession>
<keyword evidence="5 8" id="KW-0812">Transmembrane</keyword>
<comment type="subcellular location">
    <subcellularLocation>
        <location evidence="1">Cell membrane</location>
        <topology evidence="1">Multi-pass membrane protein</topology>
    </subcellularLocation>
</comment>
<feature type="transmembrane region" description="Helical" evidence="8">
    <location>
        <begin position="65"/>
        <end position="85"/>
    </location>
</feature>
<dbReference type="CDD" id="cd06550">
    <property type="entry name" value="TM_ABC_iron-siderophores_like"/>
    <property type="match status" value="1"/>
</dbReference>
<organism evidence="9 10">
    <name type="scientific">Sinobaca qinghaiensis</name>
    <dbReference type="NCBI Taxonomy" id="342944"/>
    <lineage>
        <taxon>Bacteria</taxon>
        <taxon>Bacillati</taxon>
        <taxon>Bacillota</taxon>
        <taxon>Bacilli</taxon>
        <taxon>Bacillales</taxon>
        <taxon>Sporolactobacillaceae</taxon>
        <taxon>Sinobaca</taxon>
    </lineage>
</organism>
<protein>
    <submittedName>
        <fullName evidence="9">Iron complex transport system permease protein</fullName>
    </submittedName>
</protein>
<feature type="transmembrane region" description="Helical" evidence="8">
    <location>
        <begin position="253"/>
        <end position="274"/>
    </location>
</feature>
<dbReference type="PANTHER" id="PTHR30472">
    <property type="entry name" value="FERRIC ENTEROBACTIN TRANSPORT SYSTEM PERMEASE PROTEIN"/>
    <property type="match status" value="1"/>
</dbReference>
<feature type="transmembrane region" description="Helical" evidence="8">
    <location>
        <begin position="286"/>
        <end position="304"/>
    </location>
</feature>
<evidence type="ECO:0000256" key="3">
    <source>
        <dbReference type="ARBA" id="ARBA00022448"/>
    </source>
</evidence>
<reference evidence="9 10" key="1">
    <citation type="submission" date="2018-09" db="EMBL/GenBank/DDBJ databases">
        <title>Genomic Encyclopedia of Archaeal and Bacterial Type Strains, Phase II (KMG-II): from individual species to whole genera.</title>
        <authorList>
            <person name="Goeker M."/>
        </authorList>
    </citation>
    <scope>NUCLEOTIDE SEQUENCE [LARGE SCALE GENOMIC DNA]</scope>
    <source>
        <strain evidence="9 10">DSM 17008</strain>
    </source>
</reference>
<dbReference type="FunFam" id="1.10.3470.10:FF:000001">
    <property type="entry name" value="Vitamin B12 ABC transporter permease BtuC"/>
    <property type="match status" value="1"/>
</dbReference>
<dbReference type="GO" id="GO:0005886">
    <property type="term" value="C:plasma membrane"/>
    <property type="evidence" value="ECO:0007669"/>
    <property type="project" value="UniProtKB-SubCell"/>
</dbReference>
<keyword evidence="10" id="KW-1185">Reference proteome</keyword>
<keyword evidence="7 8" id="KW-0472">Membrane</keyword>
<comment type="similarity">
    <text evidence="2">Belongs to the binding-protein-dependent transport system permease family. FecCD subfamily.</text>
</comment>
<keyword evidence="4" id="KW-1003">Cell membrane</keyword>
<gene>
    <name evidence="9" type="ORF">ATL39_0644</name>
</gene>
<dbReference type="Pfam" id="PF01032">
    <property type="entry name" value="FecCD"/>
    <property type="match status" value="1"/>
</dbReference>
<feature type="transmembrane region" description="Helical" evidence="8">
    <location>
        <begin position="316"/>
        <end position="336"/>
    </location>
</feature>
<evidence type="ECO:0000256" key="2">
    <source>
        <dbReference type="ARBA" id="ARBA00007935"/>
    </source>
</evidence>
<feature type="transmembrane region" description="Helical" evidence="8">
    <location>
        <begin position="97"/>
        <end position="115"/>
    </location>
</feature>
<keyword evidence="6 8" id="KW-1133">Transmembrane helix</keyword>
<feature type="transmembrane region" description="Helical" evidence="8">
    <location>
        <begin position="201"/>
        <end position="220"/>
    </location>
</feature>
<dbReference type="Proteomes" id="UP000285120">
    <property type="component" value="Unassembled WGS sequence"/>
</dbReference>
<evidence type="ECO:0000256" key="5">
    <source>
        <dbReference type="ARBA" id="ARBA00022692"/>
    </source>
</evidence>
<evidence type="ECO:0000256" key="7">
    <source>
        <dbReference type="ARBA" id="ARBA00023136"/>
    </source>
</evidence>
<dbReference type="EMBL" id="RAPK01000006">
    <property type="protein sequence ID" value="RKD76427.1"/>
    <property type="molecule type" value="Genomic_DNA"/>
</dbReference>
<evidence type="ECO:0000313" key="9">
    <source>
        <dbReference type="EMBL" id="RKD76427.1"/>
    </source>
</evidence>
<feature type="transmembrane region" description="Helical" evidence="8">
    <location>
        <begin position="158"/>
        <end position="181"/>
    </location>
</feature>
<evidence type="ECO:0000256" key="8">
    <source>
        <dbReference type="SAM" id="Phobius"/>
    </source>
</evidence>
<name>A0A419V8R1_9BACL</name>